<accession>A0A4P6MUW6</accession>
<dbReference type="KEGG" id="jli:EXU32_04600"/>
<dbReference type="InterPro" id="IPR005119">
    <property type="entry name" value="LysR_subst-bd"/>
</dbReference>
<evidence type="ECO:0000256" key="5">
    <source>
        <dbReference type="ARBA" id="ARBA00023159"/>
    </source>
</evidence>
<evidence type="ECO:0000259" key="8">
    <source>
        <dbReference type="PROSITE" id="PS50931"/>
    </source>
</evidence>
<dbReference type="InterPro" id="IPR017685">
    <property type="entry name" value="ArgP"/>
</dbReference>
<reference evidence="9 10" key="1">
    <citation type="submission" date="2019-02" db="EMBL/GenBank/DDBJ databases">
        <title>Genomic data mining of an Antarctic deep-sea actinobacterium, Janibacterlimosus P3-3-X1.</title>
        <authorList>
            <person name="Liao L."/>
            <person name="Chen B."/>
        </authorList>
    </citation>
    <scope>NUCLEOTIDE SEQUENCE [LARGE SCALE GENOMIC DNA]</scope>
    <source>
        <strain evidence="9 10">P3-3-X1</strain>
    </source>
</reference>
<dbReference type="GO" id="GO:0003700">
    <property type="term" value="F:DNA-binding transcription factor activity"/>
    <property type="evidence" value="ECO:0007669"/>
    <property type="project" value="InterPro"/>
</dbReference>
<evidence type="ECO:0000313" key="10">
    <source>
        <dbReference type="Proteomes" id="UP000290408"/>
    </source>
</evidence>
<evidence type="ECO:0000256" key="1">
    <source>
        <dbReference type="ARBA" id="ARBA00009437"/>
    </source>
</evidence>
<proteinExistence type="inferred from homology"/>
<name>A0A4P6MUW6_9MICO</name>
<evidence type="ECO:0000256" key="4">
    <source>
        <dbReference type="ARBA" id="ARBA00023125"/>
    </source>
</evidence>
<evidence type="ECO:0000313" key="9">
    <source>
        <dbReference type="EMBL" id="QBF45605.1"/>
    </source>
</evidence>
<organism evidence="9 10">
    <name type="scientific">Janibacter limosus</name>
    <dbReference type="NCBI Taxonomy" id="53458"/>
    <lineage>
        <taxon>Bacteria</taxon>
        <taxon>Bacillati</taxon>
        <taxon>Actinomycetota</taxon>
        <taxon>Actinomycetes</taxon>
        <taxon>Micrococcales</taxon>
        <taxon>Intrasporangiaceae</taxon>
        <taxon>Janibacter</taxon>
    </lineage>
</organism>
<dbReference type="Gene3D" id="1.10.10.10">
    <property type="entry name" value="Winged helix-like DNA-binding domain superfamily/Winged helix DNA-binding domain"/>
    <property type="match status" value="1"/>
</dbReference>
<dbReference type="InterPro" id="IPR036388">
    <property type="entry name" value="WH-like_DNA-bd_sf"/>
</dbReference>
<keyword evidence="3" id="KW-0805">Transcription regulation</keyword>
<protein>
    <recommendedName>
        <fullName evidence="7">HTH-type transcriptional regulator LysG</fullName>
    </recommendedName>
</protein>
<keyword evidence="10" id="KW-1185">Reference proteome</keyword>
<dbReference type="RefSeq" id="WP_130628842.1">
    <property type="nucleotide sequence ID" value="NZ_CP036164.1"/>
</dbReference>
<dbReference type="AlphaFoldDB" id="A0A4P6MUW6"/>
<dbReference type="STRING" id="1216970.GCA_001570985_01591"/>
<evidence type="ECO:0000256" key="2">
    <source>
        <dbReference type="ARBA" id="ARBA00022491"/>
    </source>
</evidence>
<evidence type="ECO:0000256" key="6">
    <source>
        <dbReference type="ARBA" id="ARBA00023163"/>
    </source>
</evidence>
<dbReference type="Gene3D" id="3.40.190.290">
    <property type="match status" value="1"/>
</dbReference>
<keyword evidence="4" id="KW-0238">DNA-binding</keyword>
<dbReference type="SUPFAM" id="SSF53850">
    <property type="entry name" value="Periplasmic binding protein-like II"/>
    <property type="match status" value="1"/>
</dbReference>
<keyword evidence="6" id="KW-0804">Transcription</keyword>
<dbReference type="Pfam" id="PF03466">
    <property type="entry name" value="LysR_substrate"/>
    <property type="match status" value="1"/>
</dbReference>
<dbReference type="Proteomes" id="UP000290408">
    <property type="component" value="Chromosome"/>
</dbReference>
<keyword evidence="5" id="KW-0010">Activator</keyword>
<keyword evidence="2" id="KW-0678">Repressor</keyword>
<dbReference type="GO" id="GO:0003677">
    <property type="term" value="F:DNA binding"/>
    <property type="evidence" value="ECO:0007669"/>
    <property type="project" value="UniProtKB-KW"/>
</dbReference>
<dbReference type="FunFam" id="1.10.10.10:FF:000456">
    <property type="entry name" value="LysR family transcriptional regulator ArgP"/>
    <property type="match status" value="1"/>
</dbReference>
<evidence type="ECO:0000256" key="7">
    <source>
        <dbReference type="ARBA" id="ARBA00074218"/>
    </source>
</evidence>
<dbReference type="Pfam" id="PF00126">
    <property type="entry name" value="HTH_1"/>
    <property type="match status" value="1"/>
</dbReference>
<dbReference type="NCBIfam" id="TIGR03298">
    <property type="entry name" value="argP"/>
    <property type="match status" value="1"/>
</dbReference>
<gene>
    <name evidence="9" type="ORF">EXU32_04600</name>
</gene>
<dbReference type="InterPro" id="IPR000847">
    <property type="entry name" value="LysR_HTH_N"/>
</dbReference>
<dbReference type="PANTHER" id="PTHR30579">
    <property type="entry name" value="TRANSCRIPTIONAL REGULATOR"/>
    <property type="match status" value="1"/>
</dbReference>
<dbReference type="EMBL" id="CP036164">
    <property type="protein sequence ID" value="QBF45605.1"/>
    <property type="molecule type" value="Genomic_DNA"/>
</dbReference>
<dbReference type="InterPro" id="IPR050176">
    <property type="entry name" value="LTTR"/>
</dbReference>
<comment type="similarity">
    <text evidence="1">Belongs to the LysR transcriptional regulatory family.</text>
</comment>
<dbReference type="SUPFAM" id="SSF46785">
    <property type="entry name" value="Winged helix' DNA-binding domain"/>
    <property type="match status" value="1"/>
</dbReference>
<feature type="domain" description="HTH lysR-type" evidence="8">
    <location>
        <begin position="1"/>
        <end position="57"/>
    </location>
</feature>
<evidence type="ECO:0000256" key="3">
    <source>
        <dbReference type="ARBA" id="ARBA00023015"/>
    </source>
</evidence>
<dbReference type="InterPro" id="IPR036390">
    <property type="entry name" value="WH_DNA-bd_sf"/>
</dbReference>
<dbReference type="PANTHER" id="PTHR30579:SF2">
    <property type="entry name" value="HTH-TYPE TRANSCRIPTIONAL REGULATOR ARGP"/>
    <property type="match status" value="1"/>
</dbReference>
<dbReference type="OrthoDB" id="3252676at2"/>
<sequence>MHLDQLRALLAVLDHGTFEAAARALHLTPSAVSQRIKALERDTGRVLVERTTPCRATDAGETIVRAARQMVLLEEDVRVALGDAGEGGAAAVHLPVAVNADSLATWFVPVLAAAAGWDDTLLHLEVEDEEYSADHLRRGAVVGAVTADPVPVAGCRTEPLGAMRYLPVASPELAERFARGRGYAWDAMPVLRFNAKDDLQQGVLRDLGVTVAPPASQVPSSEGFVAAVKAGLGWAMVPEAQLGDDLESGALVLLRQRAHRDVPLHWQVWTLQTPRITRLTEAVHAAARGLRPVRRSSLPAVGAQV</sequence>
<dbReference type="NCBIfam" id="NF002964">
    <property type="entry name" value="PRK03635.1"/>
    <property type="match status" value="1"/>
</dbReference>
<dbReference type="PROSITE" id="PS50931">
    <property type="entry name" value="HTH_LYSR"/>
    <property type="match status" value="1"/>
</dbReference>